<comment type="caution">
    <text evidence="2">The sequence shown here is derived from an EMBL/GenBank/DDBJ whole genome shotgun (WGS) entry which is preliminary data.</text>
</comment>
<name>A0A395TA21_9HYPO</name>
<protein>
    <submittedName>
        <fullName evidence="2">Uncharacterized protein</fullName>
    </submittedName>
</protein>
<keyword evidence="3" id="KW-1185">Reference proteome</keyword>
<evidence type="ECO:0000256" key="1">
    <source>
        <dbReference type="SAM" id="SignalP"/>
    </source>
</evidence>
<feature type="signal peptide" evidence="1">
    <location>
        <begin position="1"/>
        <end position="17"/>
    </location>
</feature>
<organism evidence="2 3">
    <name type="scientific">Fusarium longipes</name>
    <dbReference type="NCBI Taxonomy" id="694270"/>
    <lineage>
        <taxon>Eukaryota</taxon>
        <taxon>Fungi</taxon>
        <taxon>Dikarya</taxon>
        <taxon>Ascomycota</taxon>
        <taxon>Pezizomycotina</taxon>
        <taxon>Sordariomycetes</taxon>
        <taxon>Hypocreomycetidae</taxon>
        <taxon>Hypocreales</taxon>
        <taxon>Nectriaceae</taxon>
        <taxon>Fusarium</taxon>
    </lineage>
</organism>
<dbReference type="OrthoDB" id="4837799at2759"/>
<keyword evidence="1" id="KW-0732">Signal</keyword>
<evidence type="ECO:0000313" key="2">
    <source>
        <dbReference type="EMBL" id="RGP81594.1"/>
    </source>
</evidence>
<sequence length="95" mass="10047">MLPIKYLIIIFASTALALLGNTATPVTDIPAATAALSLEQALDCDYSYCDENHVSWCFRFIPFTTIDPTLGPLPGETRVSAGVCGPKTAVPAPGY</sequence>
<dbReference type="AlphaFoldDB" id="A0A395TA21"/>
<accession>A0A395TA21</accession>
<reference evidence="2 3" key="1">
    <citation type="journal article" date="2018" name="PLoS Pathog.">
        <title>Evolution of structural diversity of trichothecenes, a family of toxins produced by plant pathogenic and entomopathogenic fungi.</title>
        <authorList>
            <person name="Proctor R.H."/>
            <person name="McCormick S.P."/>
            <person name="Kim H.S."/>
            <person name="Cardoza R.E."/>
            <person name="Stanley A.M."/>
            <person name="Lindo L."/>
            <person name="Kelly A."/>
            <person name="Brown D.W."/>
            <person name="Lee T."/>
            <person name="Vaughan M.M."/>
            <person name="Alexander N.J."/>
            <person name="Busman M."/>
            <person name="Gutierrez S."/>
        </authorList>
    </citation>
    <scope>NUCLEOTIDE SEQUENCE [LARGE SCALE GENOMIC DNA]</scope>
    <source>
        <strain evidence="2 3">NRRL 20695</strain>
    </source>
</reference>
<proteinExistence type="predicted"/>
<dbReference type="EMBL" id="PXOG01000008">
    <property type="protein sequence ID" value="RGP81594.1"/>
    <property type="molecule type" value="Genomic_DNA"/>
</dbReference>
<evidence type="ECO:0000313" key="3">
    <source>
        <dbReference type="Proteomes" id="UP000266234"/>
    </source>
</evidence>
<feature type="chain" id="PRO_5017421051" evidence="1">
    <location>
        <begin position="18"/>
        <end position="95"/>
    </location>
</feature>
<gene>
    <name evidence="2" type="ORF">FLONG3_326</name>
</gene>
<dbReference type="Proteomes" id="UP000266234">
    <property type="component" value="Unassembled WGS sequence"/>
</dbReference>